<proteinExistence type="predicted"/>
<comment type="caution">
    <text evidence="3">The sequence shown here is derived from an EMBL/GenBank/DDBJ whole genome shotgun (WGS) entry which is preliminary data.</text>
</comment>
<dbReference type="Proteomes" id="UP000317730">
    <property type="component" value="Unassembled WGS sequence"/>
</dbReference>
<evidence type="ECO:0000256" key="2">
    <source>
        <dbReference type="SAM" id="SignalP"/>
    </source>
</evidence>
<reference evidence="3 4" key="1">
    <citation type="submission" date="2019-06" db="EMBL/GenBank/DDBJ databases">
        <title>Whole genome shotgun sequence of Acetobacter peroxydans NBRC 13755.</title>
        <authorList>
            <person name="Hosoyama A."/>
            <person name="Uohara A."/>
            <person name="Ohji S."/>
            <person name="Ichikawa N."/>
        </authorList>
    </citation>
    <scope>NUCLEOTIDE SEQUENCE [LARGE SCALE GENOMIC DNA]</scope>
    <source>
        <strain evidence="3 4">NBRC 13755</strain>
    </source>
</reference>
<feature type="compositionally biased region" description="Pro residues" evidence="1">
    <location>
        <begin position="98"/>
        <end position="110"/>
    </location>
</feature>
<sequence length="200" mass="20889">MKKLALISLTTGLLFPAMVQAEAPSCTQHLQEPGPGGRLSQEQIDANNACASVVETQRKISEALAAIADNERREKGTSDLPPAGVRNGLPRAGAPFLQPQPPLAAVPRPAPASMQDRPDEEAPTASVDGVLWEGGTVLTGILRMPDGQSIEAIKGTRLPDGSIVSSITQNGSVVVTRNGKPFMLPSSKTSRQPSSLGNPL</sequence>
<dbReference type="AlphaFoldDB" id="A0A4Y3TX07"/>
<organism evidence="3 4">
    <name type="scientific">Acetobacter peroxydans</name>
    <dbReference type="NCBI Taxonomy" id="104098"/>
    <lineage>
        <taxon>Bacteria</taxon>
        <taxon>Pseudomonadati</taxon>
        <taxon>Pseudomonadota</taxon>
        <taxon>Alphaproteobacteria</taxon>
        <taxon>Acetobacterales</taxon>
        <taxon>Acetobacteraceae</taxon>
        <taxon>Acetobacter</taxon>
    </lineage>
</organism>
<dbReference type="RefSeq" id="WP_141377307.1">
    <property type="nucleotide sequence ID" value="NZ_BAPL01000004.1"/>
</dbReference>
<keyword evidence="2" id="KW-0732">Signal</keyword>
<feature type="chain" id="PRO_5021445006" description="Type IV pilus biogenesis protein PilP" evidence="2">
    <location>
        <begin position="22"/>
        <end position="200"/>
    </location>
</feature>
<accession>A0A4Y3TX07</accession>
<protein>
    <recommendedName>
        <fullName evidence="5">Type IV pilus biogenesis protein PilP</fullName>
    </recommendedName>
</protein>
<evidence type="ECO:0000313" key="4">
    <source>
        <dbReference type="Proteomes" id="UP000317730"/>
    </source>
</evidence>
<dbReference type="OrthoDB" id="7226463at2"/>
<feature type="region of interest" description="Disordered" evidence="1">
    <location>
        <begin position="177"/>
        <end position="200"/>
    </location>
</feature>
<keyword evidence="4" id="KW-1185">Reference proteome</keyword>
<evidence type="ECO:0000256" key="1">
    <source>
        <dbReference type="SAM" id="MobiDB-lite"/>
    </source>
</evidence>
<dbReference type="EMBL" id="BJMV01000011">
    <property type="protein sequence ID" value="GEB86294.1"/>
    <property type="molecule type" value="Genomic_DNA"/>
</dbReference>
<evidence type="ECO:0000313" key="3">
    <source>
        <dbReference type="EMBL" id="GEB86294.1"/>
    </source>
</evidence>
<name>A0A4Y3TX07_9PROT</name>
<feature type="signal peptide" evidence="2">
    <location>
        <begin position="1"/>
        <end position="21"/>
    </location>
</feature>
<feature type="region of interest" description="Disordered" evidence="1">
    <location>
        <begin position="69"/>
        <end position="125"/>
    </location>
</feature>
<gene>
    <name evidence="3" type="ORF">APE01nite_20910</name>
</gene>
<evidence type="ECO:0008006" key="5">
    <source>
        <dbReference type="Google" id="ProtNLM"/>
    </source>
</evidence>
<feature type="compositionally biased region" description="Polar residues" evidence="1">
    <location>
        <begin position="186"/>
        <end position="200"/>
    </location>
</feature>